<dbReference type="EC" id="6.3.4.19" evidence="2"/>
<organism evidence="2 3">
    <name type="scientific">Rubrobacter marinus</name>
    <dbReference type="NCBI Taxonomy" id="2653852"/>
    <lineage>
        <taxon>Bacteria</taxon>
        <taxon>Bacillati</taxon>
        <taxon>Actinomycetota</taxon>
        <taxon>Rubrobacteria</taxon>
        <taxon>Rubrobacterales</taxon>
        <taxon>Rubrobacteraceae</taxon>
        <taxon>Rubrobacter</taxon>
    </lineage>
</organism>
<dbReference type="NCBIfam" id="TIGR02433">
    <property type="entry name" value="lysidine_TilS_C"/>
    <property type="match status" value="1"/>
</dbReference>
<dbReference type="Pfam" id="PF11734">
    <property type="entry name" value="TilS_C"/>
    <property type="match status" value="1"/>
</dbReference>
<gene>
    <name evidence="2" type="primary">tilS</name>
    <name evidence="2" type="ORF">GBA65_05425</name>
</gene>
<sequence>MPGGVTAVARSGEGLALYRRRAPSPGGEHVLLPGEQEFGPWAFGVSEGAFDAREAARPEVAYLDASLGPYRVRTVREGDTIRPLGLGGTKKVYKAMKDRKVPRDVRLRMPVVVDRHGEVAWVPLGELDEGHKVVAAVVVGGGREQAVRLEVLRSAWR</sequence>
<keyword evidence="2" id="KW-0436">Ligase</keyword>
<feature type="domain" description="Lysidine-tRNA(Ile) synthetase C-terminal" evidence="1">
    <location>
        <begin position="70"/>
        <end position="135"/>
    </location>
</feature>
<dbReference type="AlphaFoldDB" id="A0A6G8PV22"/>
<keyword evidence="3" id="KW-1185">Reference proteome</keyword>
<dbReference type="SUPFAM" id="SSF56037">
    <property type="entry name" value="PheT/TilS domain"/>
    <property type="match status" value="1"/>
</dbReference>
<dbReference type="KEGG" id="rmar:GBA65_05425"/>
<evidence type="ECO:0000313" key="2">
    <source>
        <dbReference type="EMBL" id="QIN78048.1"/>
    </source>
</evidence>
<reference evidence="2 3" key="1">
    <citation type="submission" date="2019-10" db="EMBL/GenBank/DDBJ databases">
        <title>Rubrobacter sp nov SCSIO 52915 isolated from a deep-sea sediment in the South China Sea.</title>
        <authorList>
            <person name="Chen R.W."/>
        </authorList>
    </citation>
    <scope>NUCLEOTIDE SEQUENCE [LARGE SCALE GENOMIC DNA]</scope>
    <source>
        <strain evidence="2 3">SCSIO 52915</strain>
    </source>
</reference>
<dbReference type="GO" id="GO:0005524">
    <property type="term" value="F:ATP binding"/>
    <property type="evidence" value="ECO:0007669"/>
    <property type="project" value="InterPro"/>
</dbReference>
<dbReference type="EMBL" id="CP045121">
    <property type="protein sequence ID" value="QIN78048.1"/>
    <property type="molecule type" value="Genomic_DNA"/>
</dbReference>
<dbReference type="SMART" id="SM00977">
    <property type="entry name" value="TilS_C"/>
    <property type="match status" value="1"/>
</dbReference>
<dbReference type="Proteomes" id="UP000502706">
    <property type="component" value="Chromosome"/>
</dbReference>
<dbReference type="GO" id="GO:0005737">
    <property type="term" value="C:cytoplasm"/>
    <property type="evidence" value="ECO:0007669"/>
    <property type="project" value="InterPro"/>
</dbReference>
<proteinExistence type="predicted"/>
<dbReference type="GO" id="GO:0008033">
    <property type="term" value="P:tRNA processing"/>
    <property type="evidence" value="ECO:0007669"/>
    <property type="project" value="InterPro"/>
</dbReference>
<evidence type="ECO:0000259" key="1">
    <source>
        <dbReference type="SMART" id="SM00977"/>
    </source>
</evidence>
<protein>
    <submittedName>
        <fullName evidence="2">tRNA lysidine(34) synthetase TilS</fullName>
        <ecNumber evidence="2">6.3.4.19</ecNumber>
    </submittedName>
</protein>
<accession>A0A6G8PV22</accession>
<name>A0A6G8PV22_9ACTN</name>
<evidence type="ECO:0000313" key="3">
    <source>
        <dbReference type="Proteomes" id="UP000502706"/>
    </source>
</evidence>
<dbReference type="InterPro" id="IPR012796">
    <property type="entry name" value="Lysidine-tRNA-synth_C"/>
</dbReference>
<dbReference type="GO" id="GO:0032267">
    <property type="term" value="F:tRNA(Ile)-lysidine synthase activity"/>
    <property type="evidence" value="ECO:0007669"/>
    <property type="project" value="UniProtKB-EC"/>
</dbReference>